<feature type="non-terminal residue" evidence="2">
    <location>
        <position position="1"/>
    </location>
</feature>
<name>A0AAV6M1S1_9ROSI</name>
<dbReference type="PANTHER" id="PTHR45763">
    <property type="entry name" value="HYDROLASE, ALPHA/BETA FOLD FAMILY PROTEIN, EXPRESSED-RELATED"/>
    <property type="match status" value="1"/>
</dbReference>
<keyword evidence="3" id="KW-1185">Reference proteome</keyword>
<evidence type="ECO:0000256" key="1">
    <source>
        <dbReference type="SAM" id="SignalP"/>
    </source>
</evidence>
<dbReference type="EMBL" id="JAGKQH010000018">
    <property type="protein sequence ID" value="KAG6573586.1"/>
    <property type="molecule type" value="Genomic_DNA"/>
</dbReference>
<dbReference type="AlphaFoldDB" id="A0AAV6M1S1"/>
<feature type="signal peptide" evidence="1">
    <location>
        <begin position="1"/>
        <end position="20"/>
    </location>
</feature>
<keyword evidence="1" id="KW-0732">Signal</keyword>
<organism evidence="2 3">
    <name type="scientific">Cucurbita argyrosperma subsp. sororia</name>
    <dbReference type="NCBI Taxonomy" id="37648"/>
    <lineage>
        <taxon>Eukaryota</taxon>
        <taxon>Viridiplantae</taxon>
        <taxon>Streptophyta</taxon>
        <taxon>Embryophyta</taxon>
        <taxon>Tracheophyta</taxon>
        <taxon>Spermatophyta</taxon>
        <taxon>Magnoliopsida</taxon>
        <taxon>eudicotyledons</taxon>
        <taxon>Gunneridae</taxon>
        <taxon>Pentapetalae</taxon>
        <taxon>rosids</taxon>
        <taxon>fabids</taxon>
        <taxon>Cucurbitales</taxon>
        <taxon>Cucurbitaceae</taxon>
        <taxon>Cucurbiteae</taxon>
        <taxon>Cucurbita</taxon>
    </lineage>
</organism>
<proteinExistence type="predicted"/>
<sequence>MIIPIGLALTVVFLGWVYKALKPPPPKICGCANGPPLTSKISDGRHLAYRELGVPKEVAQYKIIMCHGYNSFKDMHLPASQKFIDKLKLYIVLFDKVGYGQSDPYPAHSVKSEAFDIQELAAKLPLRTKFYVMRCSMGACSIWSGLK</sequence>
<accession>A0AAV6M1S1</accession>
<dbReference type="Proteomes" id="UP000685013">
    <property type="component" value="Chromosome 18"/>
</dbReference>
<feature type="chain" id="PRO_5043708848" evidence="1">
    <location>
        <begin position="21"/>
        <end position="147"/>
    </location>
</feature>
<dbReference type="PANTHER" id="PTHR45763:SF21">
    <property type="entry name" value="ALPHA_BETA-HYDROLASES SUPERFAMILY PROTEIN"/>
    <property type="match status" value="1"/>
</dbReference>
<evidence type="ECO:0000313" key="2">
    <source>
        <dbReference type="EMBL" id="KAG6573586.1"/>
    </source>
</evidence>
<gene>
    <name evidence="2" type="ORF">SDJN03_27473</name>
</gene>
<evidence type="ECO:0000313" key="3">
    <source>
        <dbReference type="Proteomes" id="UP000685013"/>
    </source>
</evidence>
<reference evidence="2 3" key="1">
    <citation type="journal article" date="2021" name="Hortic Res">
        <title>The domestication of Cucurbita argyrosperma as revealed by the genome of its wild relative.</title>
        <authorList>
            <person name="Barrera-Redondo J."/>
            <person name="Sanchez-de la Vega G."/>
            <person name="Aguirre-Liguori J.A."/>
            <person name="Castellanos-Morales G."/>
            <person name="Gutierrez-Guerrero Y.T."/>
            <person name="Aguirre-Dugua X."/>
            <person name="Aguirre-Planter E."/>
            <person name="Tenaillon M.I."/>
            <person name="Lira-Saade R."/>
            <person name="Eguiarte L.E."/>
        </authorList>
    </citation>
    <scope>NUCLEOTIDE SEQUENCE [LARGE SCALE GENOMIC DNA]</scope>
    <source>
        <strain evidence="2">JBR-2021</strain>
    </source>
</reference>
<protein>
    <submittedName>
        <fullName evidence="2">Uncharacterized protein</fullName>
    </submittedName>
</protein>
<comment type="caution">
    <text evidence="2">The sequence shown here is derived from an EMBL/GenBank/DDBJ whole genome shotgun (WGS) entry which is preliminary data.</text>
</comment>